<comment type="subunit">
    <text evidence="3">Homohexamer.</text>
</comment>
<proteinExistence type="inferred from homology"/>
<evidence type="ECO:0000256" key="3">
    <source>
        <dbReference type="HAMAP-Rule" id="MF_00436"/>
    </source>
</evidence>
<dbReference type="NCBIfam" id="TIGR02383">
    <property type="entry name" value="Hfq"/>
    <property type="match status" value="1"/>
</dbReference>
<dbReference type="GO" id="GO:0045974">
    <property type="term" value="P:regulation of translation, ncRNA-mediated"/>
    <property type="evidence" value="ECO:0007669"/>
    <property type="project" value="TreeGrafter"/>
</dbReference>
<name>A0A939BNP4_9FIRM</name>
<evidence type="ECO:0000259" key="4">
    <source>
        <dbReference type="PROSITE" id="PS52002"/>
    </source>
</evidence>
<dbReference type="EMBL" id="JAFBDQ010000003">
    <property type="protein sequence ID" value="MBM7555847.1"/>
    <property type="molecule type" value="Genomic_DNA"/>
</dbReference>
<dbReference type="GO" id="GO:0043487">
    <property type="term" value="P:regulation of RNA stability"/>
    <property type="evidence" value="ECO:0007669"/>
    <property type="project" value="TreeGrafter"/>
</dbReference>
<organism evidence="5 6">
    <name type="scientific">Halanaerobacter jeridensis</name>
    <dbReference type="NCBI Taxonomy" id="706427"/>
    <lineage>
        <taxon>Bacteria</taxon>
        <taxon>Bacillati</taxon>
        <taxon>Bacillota</taxon>
        <taxon>Clostridia</taxon>
        <taxon>Halanaerobiales</taxon>
        <taxon>Halobacteroidaceae</taxon>
        <taxon>Halanaerobacter</taxon>
    </lineage>
</organism>
<dbReference type="NCBIfam" id="NF001602">
    <property type="entry name" value="PRK00395.1"/>
    <property type="match status" value="1"/>
</dbReference>
<comment type="similarity">
    <text evidence="3">Belongs to the Hfq family.</text>
</comment>
<evidence type="ECO:0000256" key="2">
    <source>
        <dbReference type="ARBA" id="ARBA00023016"/>
    </source>
</evidence>
<dbReference type="SUPFAM" id="SSF50182">
    <property type="entry name" value="Sm-like ribonucleoproteins"/>
    <property type="match status" value="1"/>
</dbReference>
<dbReference type="PANTHER" id="PTHR34772">
    <property type="entry name" value="RNA-BINDING PROTEIN HFQ"/>
    <property type="match status" value="1"/>
</dbReference>
<dbReference type="AlphaFoldDB" id="A0A939BNP4"/>
<gene>
    <name evidence="3" type="primary">hfq</name>
    <name evidence="5" type="ORF">JOC47_000681</name>
</gene>
<sequence>MGNKIKIQDKFLNHVRKEKIQVTIYLVNGVRLTGTVEGFDDFIIMVESDKGQQMVYKHAVSTIEPAKKVDNLFG</sequence>
<keyword evidence="2 3" id="KW-0346">Stress response</keyword>
<feature type="domain" description="Sm" evidence="4">
    <location>
        <begin position="9"/>
        <end position="69"/>
    </location>
</feature>
<dbReference type="HAMAP" id="MF_00436">
    <property type="entry name" value="Hfq"/>
    <property type="match status" value="1"/>
</dbReference>
<dbReference type="PANTHER" id="PTHR34772:SF1">
    <property type="entry name" value="RNA-BINDING PROTEIN HFQ"/>
    <property type="match status" value="1"/>
</dbReference>
<comment type="caution">
    <text evidence="5">The sequence shown here is derived from an EMBL/GenBank/DDBJ whole genome shotgun (WGS) entry which is preliminary data.</text>
</comment>
<reference evidence="5" key="1">
    <citation type="submission" date="2021-01" db="EMBL/GenBank/DDBJ databases">
        <title>Genomic Encyclopedia of Type Strains, Phase IV (KMG-IV): sequencing the most valuable type-strain genomes for metagenomic binning, comparative biology and taxonomic classification.</title>
        <authorList>
            <person name="Goeker M."/>
        </authorList>
    </citation>
    <scope>NUCLEOTIDE SEQUENCE</scope>
    <source>
        <strain evidence="5">DSM 23230</strain>
    </source>
</reference>
<evidence type="ECO:0000313" key="5">
    <source>
        <dbReference type="EMBL" id="MBM7555847.1"/>
    </source>
</evidence>
<protein>
    <recommendedName>
        <fullName evidence="3">RNA-binding protein Hfq</fullName>
    </recommendedName>
</protein>
<dbReference type="InterPro" id="IPR010920">
    <property type="entry name" value="LSM_dom_sf"/>
</dbReference>
<dbReference type="RefSeq" id="WP_204700569.1">
    <property type="nucleotide sequence ID" value="NZ_JAFBDQ010000003.1"/>
</dbReference>
<dbReference type="CDD" id="cd01716">
    <property type="entry name" value="Hfq"/>
    <property type="match status" value="1"/>
</dbReference>
<accession>A0A939BNP4</accession>
<dbReference type="PROSITE" id="PS52002">
    <property type="entry name" value="SM"/>
    <property type="match status" value="1"/>
</dbReference>
<dbReference type="InterPro" id="IPR047575">
    <property type="entry name" value="Sm"/>
</dbReference>
<keyword evidence="1 3" id="KW-0694">RNA-binding</keyword>
<dbReference type="GO" id="GO:0005829">
    <property type="term" value="C:cytosol"/>
    <property type="evidence" value="ECO:0007669"/>
    <property type="project" value="TreeGrafter"/>
</dbReference>
<keyword evidence="6" id="KW-1185">Reference proteome</keyword>
<dbReference type="Pfam" id="PF17209">
    <property type="entry name" value="Hfq"/>
    <property type="match status" value="1"/>
</dbReference>
<evidence type="ECO:0000256" key="1">
    <source>
        <dbReference type="ARBA" id="ARBA00022884"/>
    </source>
</evidence>
<dbReference type="GO" id="GO:0003723">
    <property type="term" value="F:RNA binding"/>
    <property type="evidence" value="ECO:0007669"/>
    <property type="project" value="UniProtKB-UniRule"/>
</dbReference>
<comment type="function">
    <text evidence="3">RNA chaperone that binds small regulatory RNA (sRNAs) and mRNAs to facilitate mRNA translational regulation in response to envelope stress, environmental stress and changes in metabolite concentrations. Also binds with high specificity to tRNAs.</text>
</comment>
<dbReference type="GO" id="GO:0006355">
    <property type="term" value="P:regulation of DNA-templated transcription"/>
    <property type="evidence" value="ECO:0007669"/>
    <property type="project" value="InterPro"/>
</dbReference>
<dbReference type="Proteomes" id="UP000774000">
    <property type="component" value="Unassembled WGS sequence"/>
</dbReference>
<dbReference type="Gene3D" id="2.30.30.100">
    <property type="match status" value="1"/>
</dbReference>
<evidence type="ECO:0000313" key="6">
    <source>
        <dbReference type="Proteomes" id="UP000774000"/>
    </source>
</evidence>
<dbReference type="InterPro" id="IPR005001">
    <property type="entry name" value="Hfq"/>
</dbReference>